<dbReference type="Proteomes" id="UP001642409">
    <property type="component" value="Unassembled WGS sequence"/>
</dbReference>
<evidence type="ECO:0000313" key="2">
    <source>
        <dbReference type="EMBL" id="CAL5982217.1"/>
    </source>
</evidence>
<reference evidence="1" key="1">
    <citation type="submission" date="2023-06" db="EMBL/GenBank/DDBJ databases">
        <authorList>
            <person name="Kurt Z."/>
        </authorList>
    </citation>
    <scope>NUCLEOTIDE SEQUENCE</scope>
</reference>
<keyword evidence="3" id="KW-1185">Reference proteome</keyword>
<protein>
    <submittedName>
        <fullName evidence="2">Hypothetical_protein</fullName>
    </submittedName>
</protein>
<accession>A0AA86Q4Y7</accession>
<comment type="caution">
    <text evidence="1">The sequence shown here is derived from an EMBL/GenBank/DDBJ whole genome shotgun (WGS) entry which is preliminary data.</text>
</comment>
<proteinExistence type="predicted"/>
<evidence type="ECO:0000313" key="1">
    <source>
        <dbReference type="EMBL" id="CAI9952216.1"/>
    </source>
</evidence>
<reference evidence="2 3" key="2">
    <citation type="submission" date="2024-07" db="EMBL/GenBank/DDBJ databases">
        <authorList>
            <person name="Akdeniz Z."/>
        </authorList>
    </citation>
    <scope>NUCLEOTIDE SEQUENCE [LARGE SCALE GENOMIC DNA]</scope>
</reference>
<gene>
    <name evidence="1" type="ORF">HINF_LOCUS39861</name>
    <name evidence="2" type="ORF">HINF_LOCUS7033</name>
</gene>
<dbReference type="EMBL" id="CATOUU010000831">
    <property type="protein sequence ID" value="CAI9952216.1"/>
    <property type="molecule type" value="Genomic_DNA"/>
</dbReference>
<sequence length="364" mass="43518">MSHSILQQFSLLKTNRTLFLSSHRVPRLYNLANQRELSRLEREVPVEDLSSLESQFLPKLNCNTNDKLSYIQNRIEMFVSNNYSESSIDLIAAFIVRNCIQIAPWFSNFAFCVNSSVCNLMLIWTKSKYYQQSDLNMFLNKLICEDLKQLEYSALICYCIQKEYVQNEMVEKILEKDLNTHIFTQILKQTSDSMLNEAKYFITEENIHYYMNKLIQNYELYAGFEQFEILACFSYYLRIEPQNEIIHNFYSILNQIYNQQSNSREIIKILIQIWAELLMLRINRINDALFEQFQQWIVEFNDWDLFKIYIVGMQSWVIEDGVIATICLKGMEEKECGELKEYFETRTDQKQRIKEIVNIDYLDE</sequence>
<name>A0AA86Q4Y7_9EUKA</name>
<dbReference type="AlphaFoldDB" id="A0AA86Q4Y7"/>
<organism evidence="1">
    <name type="scientific">Hexamita inflata</name>
    <dbReference type="NCBI Taxonomy" id="28002"/>
    <lineage>
        <taxon>Eukaryota</taxon>
        <taxon>Metamonada</taxon>
        <taxon>Diplomonadida</taxon>
        <taxon>Hexamitidae</taxon>
        <taxon>Hexamitinae</taxon>
        <taxon>Hexamita</taxon>
    </lineage>
</organism>
<evidence type="ECO:0000313" key="3">
    <source>
        <dbReference type="Proteomes" id="UP001642409"/>
    </source>
</evidence>
<dbReference type="EMBL" id="CAXDID020000014">
    <property type="protein sequence ID" value="CAL5982217.1"/>
    <property type="molecule type" value="Genomic_DNA"/>
</dbReference>